<dbReference type="OrthoDB" id="2162761at2759"/>
<proteinExistence type="predicted"/>
<evidence type="ECO:0000256" key="4">
    <source>
        <dbReference type="ARBA" id="ARBA00023015"/>
    </source>
</evidence>
<name>A0A4S2N0L4_9PEZI</name>
<dbReference type="Gene3D" id="4.10.240.10">
    <property type="entry name" value="Zn(2)-C6 fungal-type DNA-binding domain"/>
    <property type="match status" value="1"/>
</dbReference>
<feature type="region of interest" description="Disordered" evidence="8">
    <location>
        <begin position="195"/>
        <end position="228"/>
    </location>
</feature>
<evidence type="ECO:0000256" key="1">
    <source>
        <dbReference type="ARBA" id="ARBA00004123"/>
    </source>
</evidence>
<dbReference type="PANTHER" id="PTHR31313">
    <property type="entry name" value="TY1 ENHANCER ACTIVATOR"/>
    <property type="match status" value="1"/>
</dbReference>
<keyword evidence="3" id="KW-0862">Zinc</keyword>
<keyword evidence="6" id="KW-0804">Transcription</keyword>
<evidence type="ECO:0000256" key="2">
    <source>
        <dbReference type="ARBA" id="ARBA00022723"/>
    </source>
</evidence>
<sequence>MAPPPPTTPPTTLPTSHVTNPLLHHHQLLHFHQQQQEQQQNLHLHQPPNPPQQQQPPLSPLPPQQQQHGVPRSSKSSTSSSSKSAQSRLHPSLRPPKRRCVSNACIACRRRKSKCDGNMPSCAACASVYHTECVYDPNSDLRRKGATVQKQEPSPARKETLQVLMESVLTSTEDRVLDLVHRIRSATNLEELAAELKREHRNPTPMTDSTLEGSSPESNGSPESLEAELSGKMATLRVDEGQVRFLGATSNLVFIPASRDDEAAELENISESDQLQHDATMAILSWTNATENAQMIAHFIQLYFTYHYTFFTTLSKELFFPQFYQGWEKTRRKKPHEIYCTPFLVNVMLALGCHFSSLPEARAIASEPDTVGDQFFEEAKYHMMTEDAYARPTLTNIQALALMSVREAGCGRESAGWAYSGMSFRMATEMGLHLDPAAVDKLKDHEVDVRRVTFWGLFLFDKCWSNYMGRIPQIPTNIITTPKPDVFPAEDSALWFHYTDNGVVPSSSSPPSRTRAIARQISALCEISHDILRLFYNPTSPPHPSSLPRFDSRLTTWASTLPVELSATDTALPSTLLMHMFHRCLFIHLYRPFLSRPEYRHCCITAAHQVADITRRYTRLYGLKEICNVAAYFIHTAVSILLLTPQCPELRECVVALREMGKQWLVAKRAVCIVDGMVERWGIVVDDAVKEILVASRGNGQRWGIGVAGGIERESPRDYEDLQGAELIESGWWQGQSGEAWRGGWDGLEQVLTEGAVGGVGDMVMDDVVAWNMPMR</sequence>
<feature type="domain" description="Zn(2)-C6 fungal-type" evidence="9">
    <location>
        <begin position="104"/>
        <end position="135"/>
    </location>
</feature>
<dbReference type="InParanoid" id="A0A4S2N0L4"/>
<dbReference type="GO" id="GO:0006351">
    <property type="term" value="P:DNA-templated transcription"/>
    <property type="evidence" value="ECO:0007669"/>
    <property type="project" value="InterPro"/>
</dbReference>
<dbReference type="Pfam" id="PF04082">
    <property type="entry name" value="Fungal_trans"/>
    <property type="match status" value="1"/>
</dbReference>
<feature type="region of interest" description="Disordered" evidence="8">
    <location>
        <begin position="31"/>
        <end position="96"/>
    </location>
</feature>
<dbReference type="InterPro" id="IPR051615">
    <property type="entry name" value="Transcr_Regulatory_Elem"/>
</dbReference>
<evidence type="ECO:0000313" key="11">
    <source>
        <dbReference type="Proteomes" id="UP000298138"/>
    </source>
</evidence>
<organism evidence="10 11">
    <name type="scientific">Ascodesmis nigricans</name>
    <dbReference type="NCBI Taxonomy" id="341454"/>
    <lineage>
        <taxon>Eukaryota</taxon>
        <taxon>Fungi</taxon>
        <taxon>Dikarya</taxon>
        <taxon>Ascomycota</taxon>
        <taxon>Pezizomycotina</taxon>
        <taxon>Pezizomycetes</taxon>
        <taxon>Pezizales</taxon>
        <taxon>Ascodesmidaceae</taxon>
        <taxon>Ascodesmis</taxon>
    </lineage>
</organism>
<dbReference type="Proteomes" id="UP000298138">
    <property type="component" value="Unassembled WGS sequence"/>
</dbReference>
<dbReference type="GO" id="GO:0008270">
    <property type="term" value="F:zinc ion binding"/>
    <property type="evidence" value="ECO:0007669"/>
    <property type="project" value="InterPro"/>
</dbReference>
<dbReference type="GO" id="GO:0000981">
    <property type="term" value="F:DNA-binding transcription factor activity, RNA polymerase II-specific"/>
    <property type="evidence" value="ECO:0007669"/>
    <property type="project" value="InterPro"/>
</dbReference>
<dbReference type="InterPro" id="IPR036864">
    <property type="entry name" value="Zn2-C6_fun-type_DNA-bd_sf"/>
</dbReference>
<feature type="compositionally biased region" description="Low complexity" evidence="8">
    <location>
        <begin position="64"/>
        <end position="84"/>
    </location>
</feature>
<evidence type="ECO:0000256" key="6">
    <source>
        <dbReference type="ARBA" id="ARBA00023163"/>
    </source>
</evidence>
<feature type="compositionally biased region" description="Pro residues" evidence="8">
    <location>
        <begin position="47"/>
        <end position="63"/>
    </location>
</feature>
<dbReference type="AlphaFoldDB" id="A0A4S2N0L4"/>
<keyword evidence="2" id="KW-0479">Metal-binding</keyword>
<evidence type="ECO:0000256" key="3">
    <source>
        <dbReference type="ARBA" id="ARBA00022833"/>
    </source>
</evidence>
<keyword evidence="5" id="KW-0238">DNA-binding</keyword>
<evidence type="ECO:0000313" key="10">
    <source>
        <dbReference type="EMBL" id="TGZ82503.1"/>
    </source>
</evidence>
<dbReference type="SUPFAM" id="SSF57701">
    <property type="entry name" value="Zn2/Cys6 DNA-binding domain"/>
    <property type="match status" value="1"/>
</dbReference>
<dbReference type="STRING" id="341454.A0A4S2N0L4"/>
<dbReference type="GO" id="GO:0003677">
    <property type="term" value="F:DNA binding"/>
    <property type="evidence" value="ECO:0007669"/>
    <property type="project" value="UniProtKB-KW"/>
</dbReference>
<comment type="subcellular location">
    <subcellularLocation>
        <location evidence="1">Nucleus</location>
    </subcellularLocation>
</comment>
<dbReference type="InterPro" id="IPR007219">
    <property type="entry name" value="XnlR_reg_dom"/>
</dbReference>
<dbReference type="PROSITE" id="PS00463">
    <property type="entry name" value="ZN2_CY6_FUNGAL_1"/>
    <property type="match status" value="1"/>
</dbReference>
<gene>
    <name evidence="10" type="ORF">EX30DRAFT_394788</name>
</gene>
<evidence type="ECO:0000259" key="9">
    <source>
        <dbReference type="PROSITE" id="PS50048"/>
    </source>
</evidence>
<keyword evidence="11" id="KW-1185">Reference proteome</keyword>
<protein>
    <recommendedName>
        <fullName evidence="9">Zn(2)-C6 fungal-type domain-containing protein</fullName>
    </recommendedName>
</protein>
<dbReference type="GO" id="GO:0005634">
    <property type="term" value="C:nucleus"/>
    <property type="evidence" value="ECO:0007669"/>
    <property type="project" value="UniProtKB-SubCell"/>
</dbReference>
<reference evidence="10 11" key="1">
    <citation type="submission" date="2019-04" db="EMBL/GenBank/DDBJ databases">
        <title>Comparative genomics and transcriptomics to analyze fruiting body development in filamentous ascomycetes.</title>
        <authorList>
            <consortium name="DOE Joint Genome Institute"/>
            <person name="Lutkenhaus R."/>
            <person name="Traeger S."/>
            <person name="Breuer J."/>
            <person name="Kuo A."/>
            <person name="Lipzen A."/>
            <person name="Pangilinan J."/>
            <person name="Dilworth D."/>
            <person name="Sandor L."/>
            <person name="Poggeler S."/>
            <person name="Barry K."/>
            <person name="Grigoriev I.V."/>
            <person name="Nowrousian M."/>
        </authorList>
    </citation>
    <scope>NUCLEOTIDE SEQUENCE [LARGE SCALE GENOMIC DNA]</scope>
    <source>
        <strain evidence="10 11">CBS 389.68</strain>
    </source>
</reference>
<feature type="compositionally biased region" description="Low complexity" evidence="8">
    <location>
        <begin position="31"/>
        <end position="46"/>
    </location>
</feature>
<dbReference type="SMART" id="SM00066">
    <property type="entry name" value="GAL4"/>
    <property type="match status" value="1"/>
</dbReference>
<dbReference type="PANTHER" id="PTHR31313:SF81">
    <property type="entry name" value="TY1 ENHANCER ACTIVATOR"/>
    <property type="match status" value="1"/>
</dbReference>
<dbReference type="Pfam" id="PF00172">
    <property type="entry name" value="Zn_clus"/>
    <property type="match status" value="1"/>
</dbReference>
<accession>A0A4S2N0L4</accession>
<evidence type="ECO:0000256" key="7">
    <source>
        <dbReference type="ARBA" id="ARBA00023242"/>
    </source>
</evidence>
<dbReference type="CDD" id="cd00067">
    <property type="entry name" value="GAL4"/>
    <property type="match status" value="1"/>
</dbReference>
<keyword evidence="7" id="KW-0539">Nucleus</keyword>
<dbReference type="EMBL" id="ML220115">
    <property type="protein sequence ID" value="TGZ82503.1"/>
    <property type="molecule type" value="Genomic_DNA"/>
</dbReference>
<feature type="compositionally biased region" description="Low complexity" evidence="8">
    <location>
        <begin position="211"/>
        <end position="224"/>
    </location>
</feature>
<evidence type="ECO:0000256" key="8">
    <source>
        <dbReference type="SAM" id="MobiDB-lite"/>
    </source>
</evidence>
<evidence type="ECO:0000256" key="5">
    <source>
        <dbReference type="ARBA" id="ARBA00023125"/>
    </source>
</evidence>
<dbReference type="InterPro" id="IPR001138">
    <property type="entry name" value="Zn2Cys6_DnaBD"/>
</dbReference>
<dbReference type="PROSITE" id="PS50048">
    <property type="entry name" value="ZN2_CY6_FUNGAL_2"/>
    <property type="match status" value="1"/>
</dbReference>
<keyword evidence="4" id="KW-0805">Transcription regulation</keyword>
<dbReference type="SMART" id="SM00906">
    <property type="entry name" value="Fungal_trans"/>
    <property type="match status" value="1"/>
</dbReference>
<dbReference type="FunCoup" id="A0A4S2N0L4">
    <property type="interactions" value="191"/>
</dbReference>
<dbReference type="CDD" id="cd12148">
    <property type="entry name" value="fungal_TF_MHR"/>
    <property type="match status" value="1"/>
</dbReference>